<dbReference type="EMBL" id="LTAO01000002">
    <property type="protein sequence ID" value="KYG34437.1"/>
    <property type="molecule type" value="Genomic_DNA"/>
</dbReference>
<comment type="caution">
    <text evidence="3">The sequence shown here is derived from an EMBL/GenBank/DDBJ whole genome shotgun (WGS) entry which is preliminary data.</text>
</comment>
<feature type="domain" description="YceM-like C-terminal" evidence="2">
    <location>
        <begin position="126"/>
        <end position="248"/>
    </location>
</feature>
<dbReference type="InterPro" id="IPR048477">
    <property type="entry name" value="YceM-like_C"/>
</dbReference>
<dbReference type="GO" id="GO:0000166">
    <property type="term" value="F:nucleotide binding"/>
    <property type="evidence" value="ECO:0007669"/>
    <property type="project" value="InterPro"/>
</dbReference>
<name>A0A161PLF5_9BACI</name>
<dbReference type="RefSeq" id="WP_061947592.1">
    <property type="nucleotide sequence ID" value="NZ_LTAO01000002.1"/>
</dbReference>
<feature type="domain" description="Gfo/Idh/MocA-like oxidoreductase N-terminal" evidence="1">
    <location>
        <begin position="4"/>
        <end position="120"/>
    </location>
</feature>
<dbReference type="PANTHER" id="PTHR43708">
    <property type="entry name" value="CONSERVED EXPRESSED OXIDOREDUCTASE (EUROFUNG)"/>
    <property type="match status" value="1"/>
</dbReference>
<sequence length="309" mass="35509">MKPRIGMVGLGSIAQKAYLPILTKEIDWTFVGAYSPNKQKREKICHQYRIQAFEDLSTLSQSCDAIFVHSSTGTHFEIVSQLLQNGIDIYVDKPLAASIEEAEKLVQLSESLGRKLMVGFNRRFSPMYVQLKQLLKEKDTAWINVDKHRIARQDSLTFEHILLDDYLHLVDTIRWLADGHLRFDHGFLKKTTDSKLIFSKQQFLSDQNNIYHTSMHRSAGTNLEQIELVTDGGIYRVKNMNIFEVEKDNQITTTYSGPWQTILEQKGFENAVAHFIKCLQQNTMPSVSAREGLESQKLLQKLISDSKHF</sequence>
<dbReference type="PANTHER" id="PTHR43708:SF4">
    <property type="entry name" value="OXIDOREDUCTASE YCEM-RELATED"/>
    <property type="match status" value="1"/>
</dbReference>
<dbReference type="SUPFAM" id="SSF51735">
    <property type="entry name" value="NAD(P)-binding Rossmann-fold domains"/>
    <property type="match status" value="1"/>
</dbReference>
<keyword evidence="4" id="KW-1185">Reference proteome</keyword>
<dbReference type="InterPro" id="IPR051317">
    <property type="entry name" value="Gfo/Idh/MocA_oxidoreduct"/>
</dbReference>
<protein>
    <submittedName>
        <fullName evidence="3">Virulence factor MviM</fullName>
    </submittedName>
</protein>
<dbReference type="Gene3D" id="3.40.50.720">
    <property type="entry name" value="NAD(P)-binding Rossmann-like Domain"/>
    <property type="match status" value="1"/>
</dbReference>
<evidence type="ECO:0000313" key="4">
    <source>
        <dbReference type="Proteomes" id="UP000075806"/>
    </source>
</evidence>
<dbReference type="Pfam" id="PF01408">
    <property type="entry name" value="GFO_IDH_MocA"/>
    <property type="match status" value="1"/>
</dbReference>
<dbReference type="Gene3D" id="3.30.360.10">
    <property type="entry name" value="Dihydrodipicolinate Reductase, domain 2"/>
    <property type="match status" value="1"/>
</dbReference>
<accession>A0A161PLF5</accession>
<evidence type="ECO:0000259" key="1">
    <source>
        <dbReference type="Pfam" id="PF01408"/>
    </source>
</evidence>
<dbReference type="AlphaFoldDB" id="A0A161PLF5"/>
<dbReference type="STRING" id="519424.AZF04_14735"/>
<dbReference type="InterPro" id="IPR036291">
    <property type="entry name" value="NAD(P)-bd_dom_sf"/>
</dbReference>
<gene>
    <name evidence="3" type="ORF">AZF04_14735</name>
</gene>
<dbReference type="Proteomes" id="UP000075806">
    <property type="component" value="Unassembled WGS sequence"/>
</dbReference>
<organism evidence="3 4">
    <name type="scientific">Alkalihalobacillus trypoxylicola</name>
    <dbReference type="NCBI Taxonomy" id="519424"/>
    <lineage>
        <taxon>Bacteria</taxon>
        <taxon>Bacillati</taxon>
        <taxon>Bacillota</taxon>
        <taxon>Bacilli</taxon>
        <taxon>Bacillales</taxon>
        <taxon>Bacillaceae</taxon>
        <taxon>Alkalihalobacillus</taxon>
    </lineage>
</organism>
<dbReference type="InterPro" id="IPR000683">
    <property type="entry name" value="Gfo/Idh/MocA-like_OxRdtase_N"/>
</dbReference>
<dbReference type="SUPFAM" id="SSF55347">
    <property type="entry name" value="Glyceraldehyde-3-phosphate dehydrogenase-like, C-terminal domain"/>
    <property type="match status" value="1"/>
</dbReference>
<evidence type="ECO:0000313" key="3">
    <source>
        <dbReference type="EMBL" id="KYG34437.1"/>
    </source>
</evidence>
<reference evidence="3" key="1">
    <citation type="submission" date="2016-02" db="EMBL/GenBank/DDBJ databases">
        <title>Genome sequence of Bacillus trypoxylicola KCTC 13244(T).</title>
        <authorList>
            <person name="Jeong H."/>
            <person name="Park S.-H."/>
            <person name="Choi S.-K."/>
        </authorList>
    </citation>
    <scope>NUCLEOTIDE SEQUENCE [LARGE SCALE GENOMIC DNA]</scope>
    <source>
        <strain evidence="3">KCTC 13244</strain>
    </source>
</reference>
<proteinExistence type="predicted"/>
<evidence type="ECO:0000259" key="2">
    <source>
        <dbReference type="Pfam" id="PF21378"/>
    </source>
</evidence>
<dbReference type="OrthoDB" id="9815825at2"/>
<dbReference type="Pfam" id="PF21378">
    <property type="entry name" value="YceM-like_C"/>
    <property type="match status" value="1"/>
</dbReference>